<evidence type="ECO:0000313" key="4">
    <source>
        <dbReference type="Proteomes" id="UP000316270"/>
    </source>
</evidence>
<gene>
    <name evidence="3" type="ORF">FKW77_000165</name>
</gene>
<protein>
    <submittedName>
        <fullName evidence="3">Uncharacterized protein</fullName>
    </submittedName>
</protein>
<dbReference type="EMBL" id="CP042202">
    <property type="protein sequence ID" value="QDS77492.1"/>
    <property type="molecule type" value="Genomic_DNA"/>
</dbReference>
<evidence type="ECO:0000256" key="2">
    <source>
        <dbReference type="SAM" id="MobiDB-lite"/>
    </source>
</evidence>
<feature type="region of interest" description="Disordered" evidence="2">
    <location>
        <begin position="421"/>
        <end position="533"/>
    </location>
</feature>
<organism evidence="3 4">
    <name type="scientific">Venturia effusa</name>
    <dbReference type="NCBI Taxonomy" id="50376"/>
    <lineage>
        <taxon>Eukaryota</taxon>
        <taxon>Fungi</taxon>
        <taxon>Dikarya</taxon>
        <taxon>Ascomycota</taxon>
        <taxon>Pezizomycotina</taxon>
        <taxon>Dothideomycetes</taxon>
        <taxon>Pleosporomycetidae</taxon>
        <taxon>Venturiales</taxon>
        <taxon>Venturiaceae</taxon>
        <taxon>Venturia</taxon>
    </lineage>
</organism>
<feature type="compositionally biased region" description="Polar residues" evidence="2">
    <location>
        <begin position="474"/>
        <end position="483"/>
    </location>
</feature>
<dbReference type="OrthoDB" id="5369448at2759"/>
<reference evidence="3 4" key="1">
    <citation type="submission" date="2019-07" db="EMBL/GenBank/DDBJ databases">
        <title>Finished genome of Venturia effusa.</title>
        <authorList>
            <person name="Young C.A."/>
            <person name="Cox M.P."/>
            <person name="Ganley A.R.D."/>
            <person name="David W.J."/>
        </authorList>
    </citation>
    <scope>NUCLEOTIDE SEQUENCE [LARGE SCALE GENOMIC DNA]</scope>
    <source>
        <strain evidence="4">albino</strain>
    </source>
</reference>
<keyword evidence="1" id="KW-0175">Coiled coil</keyword>
<sequence length="550" mass="60351">MKELAPSYITENWRLLQEKLTDTVLERGLLVSHPGDEFDLLEERVLETLDLCPPRITACGHYYGIDSDSDSGNDSGIADLSETSKPAREICSALVEEEDICQQCEQHMRLPRKGIGAGSRKWDVKIFAANGLMKASAWAAACLDMERVDVEIEPWMPDDVKRALDARLIEEDEEKRRHVDYVELLKLELREMEKARYEAEAARLRAEERVKAAEMMRLEAEAARLQADKLAQQRQAMQLKAAVAESQALELLSKVGVSRVEADAAKLRAEQTVQEMDEQLRRAFDAKTISTAGLETADATQRPAASAASSSIPDRLLTLGCTSSPGEQQRLQVPSTDIPLSTLLYNYLYILTQDRQNLVLGFLSSLIVILSYHLVVPQAAGYATPNALCSQNSYVSSAQISAPSVDVILTPCPTALMSKLTPESRAISNQSLTHETRERRSASTTPPIPSSVPASTPGSQDIALGQQPAKNLESKSSPPSTYSLPAFTGPRIPLVESEPEKKGDTQKQTSPNSHRLEPVLAGETKSTATTSRTTPWTECIQAFTTQSCIA</sequence>
<dbReference type="Proteomes" id="UP000316270">
    <property type="component" value="Chromosome 18"/>
</dbReference>
<dbReference type="AlphaFoldDB" id="A0A517LPB6"/>
<proteinExistence type="predicted"/>
<feature type="coiled-coil region" evidence="1">
    <location>
        <begin position="182"/>
        <end position="282"/>
    </location>
</feature>
<dbReference type="STRING" id="50376.A0A517LPB6"/>
<feature type="compositionally biased region" description="Low complexity" evidence="2">
    <location>
        <begin position="524"/>
        <end position="533"/>
    </location>
</feature>
<evidence type="ECO:0000256" key="1">
    <source>
        <dbReference type="SAM" id="Coils"/>
    </source>
</evidence>
<keyword evidence="4" id="KW-1185">Reference proteome</keyword>
<evidence type="ECO:0000313" key="3">
    <source>
        <dbReference type="EMBL" id="QDS77492.1"/>
    </source>
</evidence>
<name>A0A517LPB6_9PEZI</name>
<accession>A0A517LPB6</accession>